<keyword evidence="7" id="KW-0904">Protein phosphatase</keyword>
<reference evidence="12" key="1">
    <citation type="submission" date="2022-03" db="EMBL/GenBank/DDBJ databases">
        <title>A functionally conserved STORR gene fusion in Papaver species that diverged 16.8 million years ago.</title>
        <authorList>
            <person name="Catania T."/>
        </authorList>
    </citation>
    <scope>NUCLEOTIDE SEQUENCE</scope>
    <source>
        <strain evidence="12">S-191538</strain>
    </source>
</reference>
<evidence type="ECO:0000256" key="4">
    <source>
        <dbReference type="ARBA" id="ARBA00022723"/>
    </source>
</evidence>
<dbReference type="Gene3D" id="3.60.40.10">
    <property type="entry name" value="PPM-type phosphatase domain"/>
    <property type="match status" value="1"/>
</dbReference>
<proteinExistence type="predicted"/>
<name>A0AA41VDC1_PAPNU</name>
<organism evidence="12 13">
    <name type="scientific">Papaver nudicaule</name>
    <name type="common">Iceland poppy</name>
    <dbReference type="NCBI Taxonomy" id="74823"/>
    <lineage>
        <taxon>Eukaryota</taxon>
        <taxon>Viridiplantae</taxon>
        <taxon>Streptophyta</taxon>
        <taxon>Embryophyta</taxon>
        <taxon>Tracheophyta</taxon>
        <taxon>Spermatophyta</taxon>
        <taxon>Magnoliopsida</taxon>
        <taxon>Ranunculales</taxon>
        <taxon>Papaveraceae</taxon>
        <taxon>Papaveroideae</taxon>
        <taxon>Papaver</taxon>
    </lineage>
</organism>
<dbReference type="SMART" id="SM00240">
    <property type="entry name" value="FHA"/>
    <property type="match status" value="1"/>
</dbReference>
<dbReference type="PROSITE" id="PS50006">
    <property type="entry name" value="FHA_DOMAIN"/>
    <property type="match status" value="1"/>
</dbReference>
<dbReference type="SUPFAM" id="SSF49879">
    <property type="entry name" value="SMAD/FHA domain"/>
    <property type="match status" value="1"/>
</dbReference>
<keyword evidence="4" id="KW-0479">Metal-binding</keyword>
<dbReference type="FunFam" id="2.60.200.20:FF:000035">
    <property type="entry name" value="Protein phosphatase 2C 70"/>
    <property type="match status" value="1"/>
</dbReference>
<dbReference type="Gene3D" id="2.60.200.20">
    <property type="match status" value="1"/>
</dbReference>
<dbReference type="InterPro" id="IPR001932">
    <property type="entry name" value="PPM-type_phosphatase-like_dom"/>
</dbReference>
<dbReference type="Pfam" id="PF00481">
    <property type="entry name" value="PP2C"/>
    <property type="match status" value="1"/>
</dbReference>
<evidence type="ECO:0000256" key="9">
    <source>
        <dbReference type="SAM" id="Phobius"/>
    </source>
</evidence>
<evidence type="ECO:0000256" key="2">
    <source>
        <dbReference type="ARBA" id="ARBA00001946"/>
    </source>
</evidence>
<evidence type="ECO:0000313" key="12">
    <source>
        <dbReference type="EMBL" id="MCL7039128.1"/>
    </source>
</evidence>
<sequence>MAMVMVVQLEALVNTTSSHIIIIGGVICLMILLIILLLLLAYYCKPWRFFFSSSRNRNSYKVGDLERPLVSEALNQVASQSSGLERDCVLDGTRLQMEGYFNSPRVHGFVKQRLPSADAHVAQGASLVLDVIPDTSEDLLVGQTLKRPFLPSRIVEEQKDTIKEETNYDPTFVSSNYQEFTHNNSENQRSSLTLEVISGPSRGTRHYLQSTDASRLPLTLGRVSPSDLLLKDGEVSGKHALVKWNLNKMKWELVDMGSLNGTFLNSHQVSHPDTRSRLWSDPVELATGDIITLGTTSRVNVKIRSYGKQETPFGVGMASDAMHLRRGGRKLPMEDVCYYQWPLPGIDQFGLFGICDGHGGPAAAKAASKILPEIVTNILSVSERREMVLSGCDASDILRDAFFQTEAAMHHQYEVSLSSLLSLFFCHCGLVFLVLGGCTATLLLVWIDGRGQLYAQCANVGDSACVMNVGGKQIKMSEDHRITSQTERLRLNKAGEPLKDGETRLCGLNLARMLGDKFLKEQEARFSSVPYVSEAVQIDKNSRAFALMASDGLWDVISVKKAMQLVLQAKERYAIENANNIAEKIANFILSEAKLLRTKDNTSIIFLDFDKNTSRTVPCKVDS</sequence>
<dbReference type="InterPro" id="IPR036457">
    <property type="entry name" value="PPM-type-like_dom_sf"/>
</dbReference>
<gene>
    <name evidence="12" type="ORF">MKW94_006145</name>
</gene>
<dbReference type="InterPro" id="IPR000253">
    <property type="entry name" value="FHA_dom"/>
</dbReference>
<feature type="domain" description="FHA" evidence="10">
    <location>
        <begin position="218"/>
        <end position="269"/>
    </location>
</feature>
<comment type="caution">
    <text evidence="12">The sequence shown here is derived from an EMBL/GenBank/DDBJ whole genome shotgun (WGS) entry which is preliminary data.</text>
</comment>
<evidence type="ECO:0000259" key="10">
    <source>
        <dbReference type="PROSITE" id="PS50006"/>
    </source>
</evidence>
<feature type="transmembrane region" description="Helical" evidence="9">
    <location>
        <begin position="20"/>
        <end position="44"/>
    </location>
</feature>
<dbReference type="SUPFAM" id="SSF81606">
    <property type="entry name" value="PP2C-like"/>
    <property type="match status" value="1"/>
</dbReference>
<dbReference type="Proteomes" id="UP001177140">
    <property type="component" value="Unassembled WGS sequence"/>
</dbReference>
<dbReference type="FunFam" id="3.60.40.10:FF:000047">
    <property type="entry name" value="Protein phosphatase 2C 70"/>
    <property type="match status" value="1"/>
</dbReference>
<feature type="transmembrane region" description="Helical" evidence="9">
    <location>
        <begin position="420"/>
        <end position="447"/>
    </location>
</feature>
<dbReference type="CDD" id="cd00143">
    <property type="entry name" value="PP2Cc"/>
    <property type="match status" value="1"/>
</dbReference>
<keyword evidence="6" id="KW-0460">Magnesium</keyword>
<evidence type="ECO:0000313" key="13">
    <source>
        <dbReference type="Proteomes" id="UP001177140"/>
    </source>
</evidence>
<dbReference type="AlphaFoldDB" id="A0AA41VDC1"/>
<keyword evidence="13" id="KW-1185">Reference proteome</keyword>
<keyword evidence="5" id="KW-0378">Hydrolase</keyword>
<evidence type="ECO:0000256" key="7">
    <source>
        <dbReference type="ARBA" id="ARBA00022912"/>
    </source>
</evidence>
<accession>A0AA41VDC1</accession>
<dbReference type="GO" id="GO:0004722">
    <property type="term" value="F:protein serine/threonine phosphatase activity"/>
    <property type="evidence" value="ECO:0007669"/>
    <property type="project" value="UniProtKB-EC"/>
</dbReference>
<dbReference type="PROSITE" id="PS51746">
    <property type="entry name" value="PPM_2"/>
    <property type="match status" value="1"/>
</dbReference>
<dbReference type="Pfam" id="PF00498">
    <property type="entry name" value="FHA"/>
    <property type="match status" value="1"/>
</dbReference>
<keyword evidence="9" id="KW-0812">Transmembrane</keyword>
<evidence type="ECO:0000256" key="6">
    <source>
        <dbReference type="ARBA" id="ARBA00022842"/>
    </source>
</evidence>
<evidence type="ECO:0000256" key="1">
    <source>
        <dbReference type="ARBA" id="ARBA00001936"/>
    </source>
</evidence>
<comment type="cofactor">
    <cofactor evidence="2">
        <name>Mg(2+)</name>
        <dbReference type="ChEBI" id="CHEBI:18420"/>
    </cofactor>
</comment>
<dbReference type="InterPro" id="IPR015655">
    <property type="entry name" value="PP2C"/>
</dbReference>
<evidence type="ECO:0000256" key="8">
    <source>
        <dbReference type="ARBA" id="ARBA00023211"/>
    </source>
</evidence>
<dbReference type="CDD" id="cd22678">
    <property type="entry name" value="FHA_PP2C70-like"/>
    <property type="match status" value="1"/>
</dbReference>
<protein>
    <recommendedName>
        <fullName evidence="3">protein-serine/threonine phosphatase</fullName>
        <ecNumber evidence="3">3.1.3.16</ecNumber>
    </recommendedName>
</protein>
<dbReference type="GO" id="GO:0046872">
    <property type="term" value="F:metal ion binding"/>
    <property type="evidence" value="ECO:0007669"/>
    <property type="project" value="UniProtKB-KW"/>
</dbReference>
<dbReference type="EC" id="3.1.3.16" evidence="3"/>
<keyword evidence="8" id="KW-0464">Manganese</keyword>
<keyword evidence="9" id="KW-0472">Membrane</keyword>
<dbReference type="InterPro" id="IPR008984">
    <property type="entry name" value="SMAD_FHA_dom_sf"/>
</dbReference>
<dbReference type="PROSITE" id="PS01032">
    <property type="entry name" value="PPM_1"/>
    <property type="match status" value="1"/>
</dbReference>
<dbReference type="InterPro" id="IPR000222">
    <property type="entry name" value="PP2C_BS"/>
</dbReference>
<evidence type="ECO:0000256" key="3">
    <source>
        <dbReference type="ARBA" id="ARBA00013081"/>
    </source>
</evidence>
<comment type="cofactor">
    <cofactor evidence="1">
        <name>Mn(2+)</name>
        <dbReference type="ChEBI" id="CHEBI:29035"/>
    </cofactor>
</comment>
<dbReference type="PANTHER" id="PTHR13832">
    <property type="entry name" value="PROTEIN PHOSPHATASE 2C"/>
    <property type="match status" value="1"/>
</dbReference>
<dbReference type="EMBL" id="JAJJMA010198032">
    <property type="protein sequence ID" value="MCL7039128.1"/>
    <property type="molecule type" value="Genomic_DNA"/>
</dbReference>
<keyword evidence="9" id="KW-1133">Transmembrane helix</keyword>
<evidence type="ECO:0000256" key="5">
    <source>
        <dbReference type="ARBA" id="ARBA00022801"/>
    </source>
</evidence>
<feature type="domain" description="PPM-type phosphatase" evidence="11">
    <location>
        <begin position="314"/>
        <end position="609"/>
    </location>
</feature>
<evidence type="ECO:0000259" key="11">
    <source>
        <dbReference type="PROSITE" id="PS51746"/>
    </source>
</evidence>
<dbReference type="SMART" id="SM00332">
    <property type="entry name" value="PP2Cc"/>
    <property type="match status" value="1"/>
</dbReference>
<dbReference type="PANTHER" id="PTHR13832:SF643">
    <property type="entry name" value="PROTEIN PHOSPHATASE 2C-RELATED"/>
    <property type="match status" value="1"/>
</dbReference>